<dbReference type="EMBL" id="PYGA01000016">
    <property type="protein sequence ID" value="PSK93762.1"/>
    <property type="molecule type" value="Genomic_DNA"/>
</dbReference>
<comment type="caution">
    <text evidence="1">The sequence shown here is derived from an EMBL/GenBank/DDBJ whole genome shotgun (WGS) entry which is preliminary data.</text>
</comment>
<proteinExistence type="predicted"/>
<gene>
    <name evidence="1" type="ORF">CLV63_116169</name>
</gene>
<accession>A0A2P8D981</accession>
<protein>
    <submittedName>
        <fullName evidence="1">Uncharacterized protein</fullName>
    </submittedName>
</protein>
<name>A0A2P8D981_9ACTN</name>
<keyword evidence="2" id="KW-1185">Reference proteome</keyword>
<dbReference type="AlphaFoldDB" id="A0A2P8D981"/>
<dbReference type="OrthoDB" id="5195154at2"/>
<sequence>MAGLELVPNEDAPDTLLVVDPGAGRLVGEVIPSDVHPGKWRAAVADPRNGYSFVRVSSSGEELVDLPQVGTETFTSPYAAKSAIERNRIL</sequence>
<dbReference type="Proteomes" id="UP000240542">
    <property type="component" value="Unassembled WGS sequence"/>
</dbReference>
<evidence type="ECO:0000313" key="1">
    <source>
        <dbReference type="EMBL" id="PSK93762.1"/>
    </source>
</evidence>
<organism evidence="1 2">
    <name type="scientific">Murinocardiopsis flavida</name>
    <dbReference type="NCBI Taxonomy" id="645275"/>
    <lineage>
        <taxon>Bacteria</taxon>
        <taxon>Bacillati</taxon>
        <taxon>Actinomycetota</taxon>
        <taxon>Actinomycetes</taxon>
        <taxon>Streptosporangiales</taxon>
        <taxon>Nocardiopsidaceae</taxon>
        <taxon>Murinocardiopsis</taxon>
    </lineage>
</organism>
<reference evidence="1 2" key="1">
    <citation type="submission" date="2018-03" db="EMBL/GenBank/DDBJ databases">
        <title>Genomic Encyclopedia of Archaeal and Bacterial Type Strains, Phase II (KMG-II): from individual species to whole genera.</title>
        <authorList>
            <person name="Goeker M."/>
        </authorList>
    </citation>
    <scope>NUCLEOTIDE SEQUENCE [LARGE SCALE GENOMIC DNA]</scope>
    <source>
        <strain evidence="1 2">DSM 45312</strain>
    </source>
</reference>
<evidence type="ECO:0000313" key="2">
    <source>
        <dbReference type="Proteomes" id="UP000240542"/>
    </source>
</evidence>
<dbReference type="RefSeq" id="WP_106585022.1">
    <property type="nucleotide sequence ID" value="NZ_PYGA01000016.1"/>
</dbReference>